<protein>
    <submittedName>
        <fullName evidence="1">Uncharacterized protein</fullName>
    </submittedName>
</protein>
<dbReference type="EMBL" id="HBUF01554577">
    <property type="protein sequence ID" value="CAG6759984.1"/>
    <property type="molecule type" value="Transcribed_RNA"/>
</dbReference>
<dbReference type="AlphaFoldDB" id="A0A8D9A774"/>
<dbReference type="EMBL" id="HBUF01554578">
    <property type="protein sequence ID" value="CAG6759985.1"/>
    <property type="molecule type" value="Transcribed_RNA"/>
</dbReference>
<proteinExistence type="predicted"/>
<dbReference type="Pfam" id="PF01135">
    <property type="entry name" value="PCMT"/>
    <property type="match status" value="1"/>
</dbReference>
<sequence>MIWEACFCFVLIFLFLSLLIMDHLGSLFLFCFEDIPEGLVAQLKVGGSLFVTIGPEWRAQEFEKHVKINETYLECHWLRQVWTAPIIEKYRQLRRYKNGKTIFYGYTTVQDPLYTPLHGRK</sequence>
<organism evidence="1">
    <name type="scientific">Cacopsylla melanoneura</name>
    <dbReference type="NCBI Taxonomy" id="428564"/>
    <lineage>
        <taxon>Eukaryota</taxon>
        <taxon>Metazoa</taxon>
        <taxon>Ecdysozoa</taxon>
        <taxon>Arthropoda</taxon>
        <taxon>Hexapoda</taxon>
        <taxon>Insecta</taxon>
        <taxon>Pterygota</taxon>
        <taxon>Neoptera</taxon>
        <taxon>Paraneoptera</taxon>
        <taxon>Hemiptera</taxon>
        <taxon>Sternorrhyncha</taxon>
        <taxon>Psylloidea</taxon>
        <taxon>Psyllidae</taxon>
        <taxon>Psyllinae</taxon>
        <taxon>Cacopsylla</taxon>
    </lineage>
</organism>
<name>A0A8D9A774_9HEMI</name>
<accession>A0A8D9A774</accession>
<reference evidence="1" key="1">
    <citation type="submission" date="2021-05" db="EMBL/GenBank/DDBJ databases">
        <authorList>
            <person name="Alioto T."/>
            <person name="Alioto T."/>
            <person name="Gomez Garrido J."/>
        </authorList>
    </citation>
    <scope>NUCLEOTIDE SEQUENCE</scope>
</reference>
<evidence type="ECO:0000313" key="1">
    <source>
        <dbReference type="EMBL" id="CAG6759985.1"/>
    </source>
</evidence>